<proteinExistence type="predicted"/>
<dbReference type="Gene3D" id="1.10.510.10">
    <property type="entry name" value="Transferase(Phosphotransferase) domain 1"/>
    <property type="match status" value="1"/>
</dbReference>
<dbReference type="PANTHER" id="PTHR38248">
    <property type="entry name" value="FUNK1 6"/>
    <property type="match status" value="1"/>
</dbReference>
<accession>A0A4Y7SXD9</accession>
<protein>
    <recommendedName>
        <fullName evidence="2">Fungal-type protein kinase domain-containing protein</fullName>
    </recommendedName>
</protein>
<dbReference type="GO" id="GO:0004672">
    <property type="term" value="F:protein kinase activity"/>
    <property type="evidence" value="ECO:0007669"/>
    <property type="project" value="InterPro"/>
</dbReference>
<name>A0A4Y7SXD9_COPMI</name>
<dbReference type="STRING" id="71717.A0A4Y7SXD9"/>
<gene>
    <name evidence="3" type="ORF">FA13DRAFT_1795693</name>
</gene>
<dbReference type="SUPFAM" id="SSF56112">
    <property type="entry name" value="Protein kinase-like (PK-like)"/>
    <property type="match status" value="1"/>
</dbReference>
<reference evidence="3 4" key="1">
    <citation type="journal article" date="2019" name="Nat. Ecol. Evol.">
        <title>Megaphylogeny resolves global patterns of mushroom evolution.</title>
        <authorList>
            <person name="Varga T."/>
            <person name="Krizsan K."/>
            <person name="Foldi C."/>
            <person name="Dima B."/>
            <person name="Sanchez-Garcia M."/>
            <person name="Sanchez-Ramirez S."/>
            <person name="Szollosi G.J."/>
            <person name="Szarkandi J.G."/>
            <person name="Papp V."/>
            <person name="Albert L."/>
            <person name="Andreopoulos W."/>
            <person name="Angelini C."/>
            <person name="Antonin V."/>
            <person name="Barry K.W."/>
            <person name="Bougher N.L."/>
            <person name="Buchanan P."/>
            <person name="Buyck B."/>
            <person name="Bense V."/>
            <person name="Catcheside P."/>
            <person name="Chovatia M."/>
            <person name="Cooper J."/>
            <person name="Damon W."/>
            <person name="Desjardin D."/>
            <person name="Finy P."/>
            <person name="Geml J."/>
            <person name="Haridas S."/>
            <person name="Hughes K."/>
            <person name="Justo A."/>
            <person name="Karasinski D."/>
            <person name="Kautmanova I."/>
            <person name="Kiss B."/>
            <person name="Kocsube S."/>
            <person name="Kotiranta H."/>
            <person name="LaButti K.M."/>
            <person name="Lechner B.E."/>
            <person name="Liimatainen K."/>
            <person name="Lipzen A."/>
            <person name="Lukacs Z."/>
            <person name="Mihaltcheva S."/>
            <person name="Morgado L.N."/>
            <person name="Niskanen T."/>
            <person name="Noordeloos M.E."/>
            <person name="Ohm R.A."/>
            <person name="Ortiz-Santana B."/>
            <person name="Ovrebo C."/>
            <person name="Racz N."/>
            <person name="Riley R."/>
            <person name="Savchenko A."/>
            <person name="Shiryaev A."/>
            <person name="Soop K."/>
            <person name="Spirin V."/>
            <person name="Szebenyi C."/>
            <person name="Tomsovsky M."/>
            <person name="Tulloss R.E."/>
            <person name="Uehling J."/>
            <person name="Grigoriev I.V."/>
            <person name="Vagvolgyi C."/>
            <person name="Papp T."/>
            <person name="Martin F.M."/>
            <person name="Miettinen O."/>
            <person name="Hibbett D.S."/>
            <person name="Nagy L.G."/>
        </authorList>
    </citation>
    <scope>NUCLEOTIDE SEQUENCE [LARGE SCALE GENOMIC DNA]</scope>
    <source>
        <strain evidence="3 4">FP101781</strain>
    </source>
</reference>
<dbReference type="PANTHER" id="PTHR38248:SF2">
    <property type="entry name" value="FUNK1 11"/>
    <property type="match status" value="1"/>
</dbReference>
<dbReference type="InterPro" id="IPR040976">
    <property type="entry name" value="Pkinase_fungal"/>
</dbReference>
<feature type="region of interest" description="Disordered" evidence="1">
    <location>
        <begin position="440"/>
        <end position="463"/>
    </location>
</feature>
<evidence type="ECO:0000259" key="2">
    <source>
        <dbReference type="Pfam" id="PF17667"/>
    </source>
</evidence>
<dbReference type="Proteomes" id="UP000298030">
    <property type="component" value="Unassembled WGS sequence"/>
</dbReference>
<dbReference type="Pfam" id="PF17667">
    <property type="entry name" value="Pkinase_fungal"/>
    <property type="match status" value="2"/>
</dbReference>
<evidence type="ECO:0000313" key="3">
    <source>
        <dbReference type="EMBL" id="TEB26517.1"/>
    </source>
</evidence>
<dbReference type="InterPro" id="IPR008266">
    <property type="entry name" value="Tyr_kinase_AS"/>
</dbReference>
<organism evidence="3 4">
    <name type="scientific">Coprinellus micaceus</name>
    <name type="common">Glistening ink-cap mushroom</name>
    <name type="synonym">Coprinus micaceus</name>
    <dbReference type="NCBI Taxonomy" id="71717"/>
    <lineage>
        <taxon>Eukaryota</taxon>
        <taxon>Fungi</taxon>
        <taxon>Dikarya</taxon>
        <taxon>Basidiomycota</taxon>
        <taxon>Agaricomycotina</taxon>
        <taxon>Agaricomycetes</taxon>
        <taxon>Agaricomycetidae</taxon>
        <taxon>Agaricales</taxon>
        <taxon>Agaricineae</taxon>
        <taxon>Psathyrellaceae</taxon>
        <taxon>Coprinellus</taxon>
    </lineage>
</organism>
<sequence length="463" mass="51776">MAAFVRRIFRTQPNRVHVRSLVITEKHVRLVHFDRAGPQITPPIDIHLHPDTFVRLLAGLTSISERTLGLDDSIQWTIMDGRKGQGTLTATDSNGERKTYPILEHLPIPRDRMFGRGTTCWRVQDPDTSEELVDSDSSDDEILRATGRVFTSPLQFLCALCDAIAGHRRLVDDDLRVLHRDISQNNILLGRDDVPEGERGVVIDFDLAFRVTEEQPVITAGNHIQHDYLDDLESFFYVLVYIFLVFRPDGSLASGKGEGPAMVYKWTAECPEAAASGKRGLFGYGDDAETACEVVEKYWGPVCFALFEQFRRWVKRVTREKFTLLLHRKHRREGVPSLATLHAQRDEHYAEVLKVFDHAIDAVRAAAVAHPPVATPTAPSIGTALLHQNPSLNLADLPASAISASLRKSTLLQYLISPDRRSLHAHPRLLRLPRPVDPLASSSAGWKAPMNTLTRHSPMPGAL</sequence>
<feature type="domain" description="Fungal-type protein kinase" evidence="2">
    <location>
        <begin position="3"/>
        <end position="133"/>
    </location>
</feature>
<dbReference type="OrthoDB" id="5584477at2759"/>
<comment type="caution">
    <text evidence="3">The sequence shown here is derived from an EMBL/GenBank/DDBJ whole genome shotgun (WGS) entry which is preliminary data.</text>
</comment>
<dbReference type="PROSITE" id="PS00109">
    <property type="entry name" value="PROTEIN_KINASE_TYR"/>
    <property type="match status" value="1"/>
</dbReference>
<evidence type="ECO:0000313" key="4">
    <source>
        <dbReference type="Proteomes" id="UP000298030"/>
    </source>
</evidence>
<keyword evidence="4" id="KW-1185">Reference proteome</keyword>
<feature type="domain" description="Fungal-type protein kinase" evidence="2">
    <location>
        <begin position="150"/>
        <end position="243"/>
    </location>
</feature>
<dbReference type="AlphaFoldDB" id="A0A4Y7SXD9"/>
<evidence type="ECO:0000256" key="1">
    <source>
        <dbReference type="SAM" id="MobiDB-lite"/>
    </source>
</evidence>
<dbReference type="InterPro" id="IPR011009">
    <property type="entry name" value="Kinase-like_dom_sf"/>
</dbReference>
<dbReference type="EMBL" id="QPFP01000048">
    <property type="protein sequence ID" value="TEB26517.1"/>
    <property type="molecule type" value="Genomic_DNA"/>
</dbReference>